<reference evidence="1" key="1">
    <citation type="submission" date="2023-07" db="EMBL/GenBank/DDBJ databases">
        <authorList>
            <consortium name="CYATHOMIX"/>
        </authorList>
    </citation>
    <scope>NUCLEOTIDE SEQUENCE</scope>
    <source>
        <strain evidence="1">N/A</strain>
    </source>
</reference>
<gene>
    <name evidence="1" type="ORF">CYNAS_LOCUS17265</name>
</gene>
<accession>A0AA36H7B3</accession>
<proteinExistence type="predicted"/>
<dbReference type="EMBL" id="CATQJL010000316">
    <property type="protein sequence ID" value="CAJ0605282.1"/>
    <property type="molecule type" value="Genomic_DNA"/>
</dbReference>
<comment type="caution">
    <text evidence="1">The sequence shown here is derived from an EMBL/GenBank/DDBJ whole genome shotgun (WGS) entry which is preliminary data.</text>
</comment>
<evidence type="ECO:0000313" key="1">
    <source>
        <dbReference type="EMBL" id="CAJ0605282.1"/>
    </source>
</evidence>
<sequence>MEAEILREIWRYFTGNGKEDRDVKSGDHKAEKSACKTGLAGVRLATVLAVPQLQCTFEILLFVDAGILGFFKVLRMATKKHNFRSVAKCVIFNIRFSNQTLQNCCQDYYWNCGRGDEAKCESLAVRFLEYYEYSYQEGKIDCTCIS</sequence>
<dbReference type="Proteomes" id="UP001176961">
    <property type="component" value="Unassembled WGS sequence"/>
</dbReference>
<keyword evidence="2" id="KW-1185">Reference proteome</keyword>
<evidence type="ECO:0000313" key="2">
    <source>
        <dbReference type="Proteomes" id="UP001176961"/>
    </source>
</evidence>
<dbReference type="AlphaFoldDB" id="A0AA36H7B3"/>
<protein>
    <submittedName>
        <fullName evidence="1">Uncharacterized protein</fullName>
    </submittedName>
</protein>
<name>A0AA36H7B3_CYLNA</name>
<organism evidence="1 2">
    <name type="scientific">Cylicocyclus nassatus</name>
    <name type="common">Nematode worm</name>
    <dbReference type="NCBI Taxonomy" id="53992"/>
    <lineage>
        <taxon>Eukaryota</taxon>
        <taxon>Metazoa</taxon>
        <taxon>Ecdysozoa</taxon>
        <taxon>Nematoda</taxon>
        <taxon>Chromadorea</taxon>
        <taxon>Rhabditida</taxon>
        <taxon>Rhabditina</taxon>
        <taxon>Rhabditomorpha</taxon>
        <taxon>Strongyloidea</taxon>
        <taxon>Strongylidae</taxon>
        <taxon>Cylicocyclus</taxon>
    </lineage>
</organism>